<organism evidence="2 3">
    <name type="scientific">Natranaerovirga hydrolytica</name>
    <dbReference type="NCBI Taxonomy" id="680378"/>
    <lineage>
        <taxon>Bacteria</taxon>
        <taxon>Bacillati</taxon>
        <taxon>Bacillota</taxon>
        <taxon>Clostridia</taxon>
        <taxon>Lachnospirales</taxon>
        <taxon>Natranaerovirgaceae</taxon>
        <taxon>Natranaerovirga</taxon>
    </lineage>
</organism>
<evidence type="ECO:0000313" key="3">
    <source>
        <dbReference type="Proteomes" id="UP000294545"/>
    </source>
</evidence>
<feature type="transmembrane region" description="Helical" evidence="1">
    <location>
        <begin position="12"/>
        <end position="29"/>
    </location>
</feature>
<evidence type="ECO:0000256" key="1">
    <source>
        <dbReference type="SAM" id="Phobius"/>
    </source>
</evidence>
<dbReference type="Proteomes" id="UP000294545">
    <property type="component" value="Unassembled WGS sequence"/>
</dbReference>
<dbReference type="AlphaFoldDB" id="A0A4R1M7L9"/>
<keyword evidence="1" id="KW-0472">Membrane</keyword>
<name>A0A4R1M7L9_9FIRM</name>
<evidence type="ECO:0000313" key="2">
    <source>
        <dbReference type="EMBL" id="TCK87925.1"/>
    </source>
</evidence>
<proteinExistence type="predicted"/>
<gene>
    <name evidence="2" type="ORF">EDC19_2769</name>
</gene>
<protein>
    <submittedName>
        <fullName evidence="2">Uncharacterized protein</fullName>
    </submittedName>
</protein>
<accession>A0A4R1M7L9</accession>
<keyword evidence="3" id="KW-1185">Reference proteome</keyword>
<keyword evidence="1" id="KW-1133">Transmembrane helix</keyword>
<dbReference type="EMBL" id="SMGQ01000018">
    <property type="protein sequence ID" value="TCK87925.1"/>
    <property type="molecule type" value="Genomic_DNA"/>
</dbReference>
<comment type="caution">
    <text evidence="2">The sequence shown here is derived from an EMBL/GenBank/DDBJ whole genome shotgun (WGS) entry which is preliminary data.</text>
</comment>
<reference evidence="2 3" key="1">
    <citation type="submission" date="2019-03" db="EMBL/GenBank/DDBJ databases">
        <title>Genomic Encyclopedia of Type Strains, Phase IV (KMG-IV): sequencing the most valuable type-strain genomes for metagenomic binning, comparative biology and taxonomic classification.</title>
        <authorList>
            <person name="Goeker M."/>
        </authorList>
    </citation>
    <scope>NUCLEOTIDE SEQUENCE [LARGE SCALE GENOMIC DNA]</scope>
    <source>
        <strain evidence="2 3">DSM 24176</strain>
    </source>
</reference>
<dbReference type="RefSeq" id="WP_132283417.1">
    <property type="nucleotide sequence ID" value="NZ_SMGQ01000018.1"/>
</dbReference>
<keyword evidence="1" id="KW-0812">Transmembrane</keyword>
<sequence>MNQNVEKILDLSFITILFIGAIMLFFSYFSQVELMIEVAPFSQQDNHLSTMAGYHHSHNEILGCEVYVMLQEKEYGFNVTIDNVTYNNIASIQVNKDYFLDQIYELNYQKDYQCNIIGVVLNSVD</sequence>